<dbReference type="SUPFAM" id="SSF50729">
    <property type="entry name" value="PH domain-like"/>
    <property type="match status" value="1"/>
</dbReference>
<dbReference type="InterPro" id="IPR031570">
    <property type="entry name" value="NBEA/BDCP_DUF4704"/>
</dbReference>
<accession>A0A9W6ZUD4</accession>
<evidence type="ECO:0000256" key="2">
    <source>
        <dbReference type="ARBA" id="ARBA00022737"/>
    </source>
</evidence>
<name>A0A9W6ZUD4_9STRA</name>
<reference evidence="7" key="1">
    <citation type="journal article" date="2023" name="Commun. Biol.">
        <title>Genome analysis of Parmales, the sister group of diatoms, reveals the evolutionary specialization of diatoms from phago-mixotrophs to photoautotrophs.</title>
        <authorList>
            <person name="Ban H."/>
            <person name="Sato S."/>
            <person name="Yoshikawa S."/>
            <person name="Yamada K."/>
            <person name="Nakamura Y."/>
            <person name="Ichinomiya M."/>
            <person name="Sato N."/>
            <person name="Blanc-Mathieu R."/>
            <person name="Endo H."/>
            <person name="Kuwata A."/>
            <person name="Ogata H."/>
        </authorList>
    </citation>
    <scope>NUCLEOTIDE SEQUENCE [LARGE SCALE GENOMIC DNA]</scope>
    <source>
        <strain evidence="7">NIES 3701</strain>
    </source>
</reference>
<dbReference type="SMART" id="SM01026">
    <property type="entry name" value="Beach"/>
    <property type="match status" value="1"/>
</dbReference>
<dbReference type="Gene3D" id="2.30.29.30">
    <property type="entry name" value="Pleckstrin-homology domain (PH domain)/Phosphotyrosine-binding domain (PTB)"/>
    <property type="match status" value="1"/>
</dbReference>
<comment type="caution">
    <text evidence="6">The sequence shown here is derived from an EMBL/GenBank/DDBJ whole genome shotgun (WGS) entry which is preliminary data.</text>
</comment>
<dbReference type="GO" id="GO:0019901">
    <property type="term" value="F:protein kinase binding"/>
    <property type="evidence" value="ECO:0007669"/>
    <property type="project" value="TreeGrafter"/>
</dbReference>
<dbReference type="InterPro" id="IPR050865">
    <property type="entry name" value="BEACH_Domain"/>
</dbReference>
<dbReference type="Pfam" id="PF14844">
    <property type="entry name" value="PH_BEACH"/>
    <property type="match status" value="1"/>
</dbReference>
<evidence type="ECO:0000259" key="5">
    <source>
        <dbReference type="PROSITE" id="PS51783"/>
    </source>
</evidence>
<feature type="compositionally biased region" description="Basic and acidic residues" evidence="3">
    <location>
        <begin position="962"/>
        <end position="973"/>
    </location>
</feature>
<dbReference type="FunFam" id="1.10.1540.10:FF:000001">
    <property type="entry name" value="neurobeachin isoform X1"/>
    <property type="match status" value="1"/>
</dbReference>
<dbReference type="SUPFAM" id="SSF50978">
    <property type="entry name" value="WD40 repeat-like"/>
    <property type="match status" value="1"/>
</dbReference>
<evidence type="ECO:0000313" key="7">
    <source>
        <dbReference type="Proteomes" id="UP001165085"/>
    </source>
</evidence>
<feature type="region of interest" description="Disordered" evidence="3">
    <location>
        <begin position="994"/>
        <end position="1048"/>
    </location>
</feature>
<keyword evidence="1" id="KW-0853">WD repeat</keyword>
<dbReference type="SMART" id="SM00320">
    <property type="entry name" value="WD40"/>
    <property type="match status" value="2"/>
</dbReference>
<feature type="domain" description="BEACH-type PH" evidence="5">
    <location>
        <begin position="1720"/>
        <end position="1825"/>
    </location>
</feature>
<dbReference type="PANTHER" id="PTHR13743">
    <property type="entry name" value="BEIGE/BEACH-RELATED"/>
    <property type="match status" value="1"/>
</dbReference>
<dbReference type="GO" id="GO:0016020">
    <property type="term" value="C:membrane"/>
    <property type="evidence" value="ECO:0007669"/>
    <property type="project" value="TreeGrafter"/>
</dbReference>
<keyword evidence="7" id="KW-1185">Reference proteome</keyword>
<dbReference type="InterPro" id="IPR015943">
    <property type="entry name" value="WD40/YVTN_repeat-like_dom_sf"/>
</dbReference>
<keyword evidence="2" id="KW-0677">Repeat</keyword>
<dbReference type="PANTHER" id="PTHR13743:SF112">
    <property type="entry name" value="BEACH DOMAIN-CONTAINING PROTEIN"/>
    <property type="match status" value="1"/>
</dbReference>
<dbReference type="EMBL" id="BRXY01000066">
    <property type="protein sequence ID" value="GMH60627.1"/>
    <property type="molecule type" value="Genomic_DNA"/>
</dbReference>
<dbReference type="Pfam" id="PF15787">
    <property type="entry name" value="DUF4704"/>
    <property type="match status" value="1"/>
</dbReference>
<dbReference type="InterPro" id="IPR011993">
    <property type="entry name" value="PH-like_dom_sf"/>
</dbReference>
<dbReference type="OrthoDB" id="26681at2759"/>
<dbReference type="CDD" id="cd06071">
    <property type="entry name" value="Beach"/>
    <property type="match status" value="1"/>
</dbReference>
<evidence type="ECO:0000313" key="6">
    <source>
        <dbReference type="EMBL" id="GMH60627.1"/>
    </source>
</evidence>
<sequence>MLPKSYFEQKATVPPAASNAADNASANNTISINISGVNARSLIDLVDIDSSNFTDINVKLIKLIGYVGKASVQTGELRRIIELCKSGTGQVKEDLRLKVILAIRAMAEEGSGKVNACPRAFFNFGGRGSSMGGNLTASDGRPAYPFTSTFRFDTWFRAEAFEKNERIVIVNFETTGGAGVTVELRPNQEKAEDPTATLLVKVSHDDSKMQETTTVLEGCVLFPREWYFLTVKHCRVKSFFASSKDELTISLNCKITQTTTVPYPSKVSTPVSQIEFGSNFDGQIGAIYLLNTDISDAASVQLMNFSGCVPSPTSLPLSPPVDIITSDSVGSDNFDFKKFAYVYDPARTRDDGGVIKARDVHSKIELVLNNTIPWKVQGAKDVISSIGGIQTLLPLFENLPPTFSASRDPNTTENHLMPTLIFLLSSFLRNHPDNCEALLKMNGVKVVANSLMKHKNEPAMKVVRFCKPAATQLVDAMMDLRSATNILPELEDHVLKTLLFNIPLWLLSPPLPQPQLPGVTLHATLLPVLSAIVQVDTKKVANCISPETLLSYTIQSIPSSDLAPVSSSGALFDRSSSQIPPLAPPTASEVLHIQSVLIGMTVSLLAQNCTVSALRPYLGYINRCLDLEWDAADKMLEEGGAFENVDVCKRDQGSKRQITFKACKSLLLGFLYLLRLPNVQNLLNCIDVTFGSARAAVAWILTACVNSYDDEIRGIGIRTLTIFLEKLEAKPQQADPSGVERNYSADRRESSRKFSIFSSVKGAVGKVGETVTAALPLTSAVAQNQVNTRLAYKLLWHRCKRHSIRLGSETHDALMDMIVVGEGAGMGGGRGPDALRTVIEADKILGGGFVFTDKEMYKPQSAVIDDSKELRSLNSLAVVLRLLRYLQPGSKEKWLFEMLTLIRVSRGSVEEIVKTNDWQPHLFYLVSDILEEVKDGNLKTKAKLVTEAVKSKSQIGGPPKPPTREETTEESQKLMHSMRGSNLEVSFSELDVEGGGVEEDKANPPNPPGLLREWSQGEEGEEGDEEANSNPNEPDLPPSPVAKSFPAPTADTTLRFDLSLKLYSTLLSHSLRSPPPLSFKSLETAASLYRTTPNGTEVFCKVLSHVLADLMDNGTLVNVHDIAEPNDGVQRNKALKQSASIVTAAASSSSSNPHMSAAISQWRSLTHLATLMVGLITKLGFGTIEMLEAKHPDKASKEEAWNGIGGVRLSQSNIPPLNATKVDAKTTAVTLAAQLLSLLDAFIFPSDGKSGDRGRSYGMALVRATEERVGKPQGPLLCSLIRLSLLLISHLEPCSLRFLHATGRLRTFTRWLLTLTKESSVAMGGFATPFSESTGALDRLALAVALHAHKALEKCARMLSIFETSPDLFQSPSDLKKTSRRVLKASHELMEIVSVLYKTNSELLRSSFHPGAYALLQEAINPPLVADKEAKKPSHEIKLRTFLNSKWVRRFHDVEVKTEGDAEKGEKEIDVVIPEMVCAGQIFDGKVVSDVGKKAAADLTSETAQIIQAYDTALNAPFSEYLNNQRQWADTAKVRDLEAEGDDAMDKLNLEIKEEEVRVKEEARIQAGMSAVDYKAIMAILDAEWSVWGNDGKDGKAARHWMLSQHTDELHRRILLAVNPSFNDHEDASYQGGLERDRERAEKERAERKKKQEELVRRAAIKAGGESMDVDEDDEEGGGKLLDESMVDESVDEDAEDFYLVQNDDSKDEFAWAKQNFTWEKKERVVMVGEVIVVNPEYSVRGNMLLTTNAIYFHPEKTLGSDVNAAPVAKEKDARWLLSKVVSVFGRRHILRPQALEIFFSDTHEVFMSFEGGAKIRDRFYTKLRGLNCPLLKAPSRSLNPRQVFSRLKITDLWKRRKMSNFEYLMRLNILAGRSFNDITQYPVFPWVLSDYTSETIDLNDPSVYRDLTKPIGAINQDRLEGLLERYADMDGFDDDMYKFLYGSHYSSPGVVLHYLVRQEPFTSMAISLQGGRFDCPDRLFFDIKSSWHCCQTNSGDFKESIPEMFSVPEILMNTNNFPLGSLQDNRGSVNDVILPPWAKGSAHEFIRIQRLALESDYVSEHLNSWIDLIFGYKQRGADAIKANNLFHALSYEGAVDIDKIDDPTERKAAEAHIQNFGQCPSQLLTRRDGRHPKRAPPTECWTQLLSSDTRCRALDIYHPETPHPDSPITAMAVHSECLRLVYSDATISTHFFTPQGRDNVPFTLKPTGQLTIPNAAHALSKTLACFLPATEEDPPPLLLSGFYDDTLKSYTFPPKGKAPTLQATAAPHRSSATCLATSENFVVCGSADCTLTLLEVESSEGKFDKGPTILYGHDSTVTCCSIDKASSVIVSCSETKIVVHDLKSKLFVRQWCLEGEARRVCLTSSGEIVVATDKTLETWSVNGMKIRSLALAGISALRTSGHFNSQYIVAAAGSTLHVLTLALETIKTLELSDECVCIEFSPADNSVDQYIFLGYVGGALGVVCDPGHRLKCMDDALQAWFE</sequence>
<dbReference type="Proteomes" id="UP001165085">
    <property type="component" value="Unassembled WGS sequence"/>
</dbReference>
<dbReference type="InterPro" id="IPR036322">
    <property type="entry name" value="WD40_repeat_dom_sf"/>
</dbReference>
<dbReference type="InterPro" id="IPR001680">
    <property type="entry name" value="WD40_rpt"/>
</dbReference>
<dbReference type="SUPFAM" id="SSF81837">
    <property type="entry name" value="BEACH domain"/>
    <property type="match status" value="1"/>
</dbReference>
<evidence type="ECO:0000259" key="4">
    <source>
        <dbReference type="PROSITE" id="PS50197"/>
    </source>
</evidence>
<feature type="region of interest" description="Disordered" evidence="3">
    <location>
        <begin position="1626"/>
        <end position="1652"/>
    </location>
</feature>
<protein>
    <recommendedName>
        <fullName evidence="8">BEACH domain-containing protein</fullName>
    </recommendedName>
</protein>
<dbReference type="Pfam" id="PF02138">
    <property type="entry name" value="Beach"/>
    <property type="match status" value="1"/>
</dbReference>
<feature type="domain" description="BEACH" evidence="4">
    <location>
        <begin position="1839"/>
        <end position="2135"/>
    </location>
</feature>
<dbReference type="InterPro" id="IPR036372">
    <property type="entry name" value="BEACH_dom_sf"/>
</dbReference>
<dbReference type="GO" id="GO:0005829">
    <property type="term" value="C:cytosol"/>
    <property type="evidence" value="ECO:0007669"/>
    <property type="project" value="TreeGrafter"/>
</dbReference>
<dbReference type="GO" id="GO:0008104">
    <property type="term" value="P:intracellular protein localization"/>
    <property type="evidence" value="ECO:0007669"/>
    <property type="project" value="TreeGrafter"/>
</dbReference>
<evidence type="ECO:0000256" key="3">
    <source>
        <dbReference type="SAM" id="MobiDB-lite"/>
    </source>
</evidence>
<feature type="compositionally biased region" description="Acidic residues" evidence="3">
    <location>
        <begin position="1016"/>
        <end position="1027"/>
    </location>
</feature>
<evidence type="ECO:0000256" key="1">
    <source>
        <dbReference type="ARBA" id="ARBA00022574"/>
    </source>
</evidence>
<organism evidence="6 7">
    <name type="scientific">Triparma strigata</name>
    <dbReference type="NCBI Taxonomy" id="1606541"/>
    <lineage>
        <taxon>Eukaryota</taxon>
        <taxon>Sar</taxon>
        <taxon>Stramenopiles</taxon>
        <taxon>Ochrophyta</taxon>
        <taxon>Bolidophyceae</taxon>
        <taxon>Parmales</taxon>
        <taxon>Triparmaceae</taxon>
        <taxon>Triparma</taxon>
    </lineage>
</organism>
<evidence type="ECO:0008006" key="8">
    <source>
        <dbReference type="Google" id="ProtNLM"/>
    </source>
</evidence>
<dbReference type="Gene3D" id="2.130.10.10">
    <property type="entry name" value="YVTN repeat-like/Quinoprotein amine dehydrogenase"/>
    <property type="match status" value="2"/>
</dbReference>
<dbReference type="Gene3D" id="1.10.1540.10">
    <property type="entry name" value="BEACH domain"/>
    <property type="match status" value="1"/>
</dbReference>
<proteinExistence type="predicted"/>
<dbReference type="PROSITE" id="PS50197">
    <property type="entry name" value="BEACH"/>
    <property type="match status" value="1"/>
</dbReference>
<feature type="region of interest" description="Disordered" evidence="3">
    <location>
        <begin position="948"/>
        <end position="980"/>
    </location>
</feature>
<gene>
    <name evidence="6" type="ORF">TrST_g7537</name>
</gene>
<dbReference type="PROSITE" id="PS51783">
    <property type="entry name" value="PH_BEACH"/>
    <property type="match status" value="1"/>
</dbReference>
<dbReference type="InterPro" id="IPR000409">
    <property type="entry name" value="BEACH_dom"/>
</dbReference>
<dbReference type="InterPro" id="IPR023362">
    <property type="entry name" value="PH-BEACH_dom"/>
</dbReference>